<dbReference type="InterPro" id="IPR053136">
    <property type="entry name" value="UTP_pyrophosphatase-like"/>
</dbReference>
<dbReference type="InterPro" id="IPR002725">
    <property type="entry name" value="YgjP-like_metallopeptidase"/>
</dbReference>
<dbReference type="Gene3D" id="3.30.2010.10">
    <property type="entry name" value="Metalloproteases ('zincins'), catalytic domain"/>
    <property type="match status" value="1"/>
</dbReference>
<organism evidence="2 3">
    <name type="scientific">Stappia taiwanensis</name>
    <dbReference type="NCBI Taxonomy" id="992267"/>
    <lineage>
        <taxon>Bacteria</taxon>
        <taxon>Pseudomonadati</taxon>
        <taxon>Pseudomonadota</taxon>
        <taxon>Alphaproteobacteria</taxon>
        <taxon>Hyphomicrobiales</taxon>
        <taxon>Stappiaceae</taxon>
        <taxon>Stappia</taxon>
    </lineage>
</organism>
<protein>
    <submittedName>
        <fullName evidence="2">M48 family metallopeptidase</fullName>
    </submittedName>
</protein>
<sequence length="243" mass="27417">MLARLAPEPLPDQLWLTVNGERQAVRLKRNDRAKRYILRLPAGGDPVLTVPARGTLETARRFAEEHRGWLADRLTRRPESIPFTDGAVIPLRGAPHRVVAGARLRGLVTLRPGEPLPEIEVPGDPRHLARKLTDWLKREARRDLEQAVAVHTARLGRSHAGLSLKDTRSRWGSCTATGRLSFSWRLVLAPPEILDYVAAHEVAHLAEMNHGPRFWELCRFLAPQTDDARLWLRREGAGLHLYG</sequence>
<dbReference type="AlphaFoldDB" id="A0A838XTH0"/>
<dbReference type="Proteomes" id="UP000559404">
    <property type="component" value="Unassembled WGS sequence"/>
</dbReference>
<keyword evidence="3" id="KW-1185">Reference proteome</keyword>
<name>A0A838XTH0_9HYPH</name>
<proteinExistence type="predicted"/>
<feature type="domain" description="YgjP-like metallopeptidase" evidence="1">
    <location>
        <begin position="34"/>
        <end position="234"/>
    </location>
</feature>
<dbReference type="PANTHER" id="PTHR30399:SF1">
    <property type="entry name" value="UTP PYROPHOSPHATASE"/>
    <property type="match status" value="1"/>
</dbReference>
<evidence type="ECO:0000259" key="1">
    <source>
        <dbReference type="Pfam" id="PF01863"/>
    </source>
</evidence>
<evidence type="ECO:0000313" key="3">
    <source>
        <dbReference type="Proteomes" id="UP000559404"/>
    </source>
</evidence>
<reference evidence="2 3" key="2">
    <citation type="submission" date="2020-08" db="EMBL/GenBank/DDBJ databases">
        <title>Stappia taiwanensis sp. nov., isolated from a coastal thermal spring.</title>
        <authorList>
            <person name="Kampfer P."/>
        </authorList>
    </citation>
    <scope>NUCLEOTIDE SEQUENCE [LARGE SCALE GENOMIC DNA]</scope>
    <source>
        <strain evidence="2 3">DSM 23284</strain>
    </source>
</reference>
<comment type="caution">
    <text evidence="2">The sequence shown here is derived from an EMBL/GenBank/DDBJ whole genome shotgun (WGS) entry which is preliminary data.</text>
</comment>
<dbReference type="EMBL" id="JACEON010000007">
    <property type="protein sequence ID" value="MBA4611836.1"/>
    <property type="molecule type" value="Genomic_DNA"/>
</dbReference>
<reference evidence="2 3" key="1">
    <citation type="submission" date="2020-07" db="EMBL/GenBank/DDBJ databases">
        <authorList>
            <person name="Li M."/>
        </authorList>
    </citation>
    <scope>NUCLEOTIDE SEQUENCE [LARGE SCALE GENOMIC DNA]</scope>
    <source>
        <strain evidence="2 3">DSM 23284</strain>
    </source>
</reference>
<dbReference type="PANTHER" id="PTHR30399">
    <property type="entry name" value="UNCHARACTERIZED PROTEIN YGJP"/>
    <property type="match status" value="1"/>
</dbReference>
<gene>
    <name evidence="2" type="ORF">H1W37_09255</name>
</gene>
<dbReference type="CDD" id="cd07344">
    <property type="entry name" value="M48_yhfN_like"/>
    <property type="match status" value="1"/>
</dbReference>
<evidence type="ECO:0000313" key="2">
    <source>
        <dbReference type="EMBL" id="MBA4611836.1"/>
    </source>
</evidence>
<accession>A0A838XTH0</accession>
<dbReference type="Pfam" id="PF01863">
    <property type="entry name" value="YgjP-like"/>
    <property type="match status" value="1"/>
</dbReference>